<gene>
    <name evidence="1" type="ORF">Tco_0937052</name>
</gene>
<dbReference type="Proteomes" id="UP001151760">
    <property type="component" value="Unassembled WGS sequence"/>
</dbReference>
<protein>
    <submittedName>
        <fullName evidence="1">Uncharacterized protein</fullName>
    </submittedName>
</protein>
<organism evidence="1 2">
    <name type="scientific">Tanacetum coccineum</name>
    <dbReference type="NCBI Taxonomy" id="301880"/>
    <lineage>
        <taxon>Eukaryota</taxon>
        <taxon>Viridiplantae</taxon>
        <taxon>Streptophyta</taxon>
        <taxon>Embryophyta</taxon>
        <taxon>Tracheophyta</taxon>
        <taxon>Spermatophyta</taxon>
        <taxon>Magnoliopsida</taxon>
        <taxon>eudicotyledons</taxon>
        <taxon>Gunneridae</taxon>
        <taxon>Pentapetalae</taxon>
        <taxon>asterids</taxon>
        <taxon>campanulids</taxon>
        <taxon>Asterales</taxon>
        <taxon>Asteraceae</taxon>
        <taxon>Asteroideae</taxon>
        <taxon>Anthemideae</taxon>
        <taxon>Anthemidinae</taxon>
        <taxon>Tanacetum</taxon>
    </lineage>
</organism>
<comment type="caution">
    <text evidence="1">The sequence shown here is derived from an EMBL/GenBank/DDBJ whole genome shotgun (WGS) entry which is preliminary data.</text>
</comment>
<proteinExistence type="predicted"/>
<reference evidence="1" key="1">
    <citation type="journal article" date="2022" name="Int. J. Mol. Sci.">
        <title>Draft Genome of Tanacetum Coccineum: Genomic Comparison of Closely Related Tanacetum-Family Plants.</title>
        <authorList>
            <person name="Yamashiro T."/>
            <person name="Shiraishi A."/>
            <person name="Nakayama K."/>
            <person name="Satake H."/>
        </authorList>
    </citation>
    <scope>NUCLEOTIDE SEQUENCE</scope>
</reference>
<evidence type="ECO:0000313" key="2">
    <source>
        <dbReference type="Proteomes" id="UP001151760"/>
    </source>
</evidence>
<keyword evidence="2" id="KW-1185">Reference proteome</keyword>
<dbReference type="EMBL" id="BQNB010015203">
    <property type="protein sequence ID" value="GJT37187.1"/>
    <property type="molecule type" value="Genomic_DNA"/>
</dbReference>
<evidence type="ECO:0000313" key="1">
    <source>
        <dbReference type="EMBL" id="GJT37187.1"/>
    </source>
</evidence>
<name>A0ABQ5DFT0_9ASTR</name>
<sequence length="142" mass="16008">MLSSAAANRSGVLCLTLLSLSWCDVLGMYVSEVGLGWLVNKLQARLSKWKVKTLSIEEAKITLLKSLLGASPIFIWSILSFPYVSLELDKEIEVATKIGSIYRSQLLFRRDFAYWSRADSSMDTPFLQLRTRLSSRPSKDRG</sequence>
<accession>A0ABQ5DFT0</accession>
<reference evidence="1" key="2">
    <citation type="submission" date="2022-01" db="EMBL/GenBank/DDBJ databases">
        <authorList>
            <person name="Yamashiro T."/>
            <person name="Shiraishi A."/>
            <person name="Satake H."/>
            <person name="Nakayama K."/>
        </authorList>
    </citation>
    <scope>NUCLEOTIDE SEQUENCE</scope>
</reference>